<keyword evidence="2" id="KW-0732">Signal</keyword>
<evidence type="ECO:0008006" key="5">
    <source>
        <dbReference type="Google" id="ProtNLM"/>
    </source>
</evidence>
<gene>
    <name evidence="3" type="ORF">FB381_4195</name>
</gene>
<feature type="signal peptide" evidence="2">
    <location>
        <begin position="1"/>
        <end position="22"/>
    </location>
</feature>
<dbReference type="OrthoDB" id="3787280at2"/>
<sequence>MHPTRLLPLPIAFVAAALLVTACGTSDEASDAGQSASPHASASPTPSETAPEPSATPPSSSGTAKPKPQPEPSRPPGAQKSVRGLVSAGGAAKGPLDKAATPLADAAAIKKYAATLATSLRAPFTTEATRLLEHVPAGERLYAQTVFDGCESPEPATITARGSGNDVVLDVQQPKGTTTQCLVAERSVALLSVDQGVG</sequence>
<dbReference type="AlphaFoldDB" id="A0A543ACN3"/>
<accession>A0A543ACN3</accession>
<name>A0A543ACN3_9ACTN</name>
<evidence type="ECO:0000313" key="3">
    <source>
        <dbReference type="EMBL" id="TQL70266.1"/>
    </source>
</evidence>
<protein>
    <recommendedName>
        <fullName evidence="5">PknH-like protein</fullName>
    </recommendedName>
</protein>
<evidence type="ECO:0000313" key="4">
    <source>
        <dbReference type="Proteomes" id="UP000320209"/>
    </source>
</evidence>
<dbReference type="Proteomes" id="UP000320209">
    <property type="component" value="Unassembled WGS sequence"/>
</dbReference>
<dbReference type="PROSITE" id="PS51257">
    <property type="entry name" value="PROKAR_LIPOPROTEIN"/>
    <property type="match status" value="1"/>
</dbReference>
<keyword evidence="4" id="KW-1185">Reference proteome</keyword>
<dbReference type="EMBL" id="VFOV01000001">
    <property type="protein sequence ID" value="TQL70266.1"/>
    <property type="molecule type" value="Genomic_DNA"/>
</dbReference>
<organism evidence="3 4">
    <name type="scientific">Nocardioides albertanoniae</name>
    <dbReference type="NCBI Taxonomy" id="1175486"/>
    <lineage>
        <taxon>Bacteria</taxon>
        <taxon>Bacillati</taxon>
        <taxon>Actinomycetota</taxon>
        <taxon>Actinomycetes</taxon>
        <taxon>Propionibacteriales</taxon>
        <taxon>Nocardioidaceae</taxon>
        <taxon>Nocardioides</taxon>
    </lineage>
</organism>
<reference evidence="3 4" key="1">
    <citation type="submission" date="2019-06" db="EMBL/GenBank/DDBJ databases">
        <title>Sequencing the genomes of 1000 actinobacteria strains.</title>
        <authorList>
            <person name="Klenk H.-P."/>
        </authorList>
    </citation>
    <scope>NUCLEOTIDE SEQUENCE [LARGE SCALE GENOMIC DNA]</scope>
    <source>
        <strain evidence="3 4">DSM 25218</strain>
    </source>
</reference>
<proteinExistence type="predicted"/>
<dbReference type="RefSeq" id="WP_141782049.1">
    <property type="nucleotide sequence ID" value="NZ_VFOV01000001.1"/>
</dbReference>
<feature type="region of interest" description="Disordered" evidence="1">
    <location>
        <begin position="27"/>
        <end position="82"/>
    </location>
</feature>
<evidence type="ECO:0000256" key="2">
    <source>
        <dbReference type="SAM" id="SignalP"/>
    </source>
</evidence>
<feature type="chain" id="PRO_5038808849" description="PknH-like protein" evidence="2">
    <location>
        <begin position="23"/>
        <end position="198"/>
    </location>
</feature>
<feature type="compositionally biased region" description="Low complexity" evidence="1">
    <location>
        <begin position="35"/>
        <end position="66"/>
    </location>
</feature>
<comment type="caution">
    <text evidence="3">The sequence shown here is derived from an EMBL/GenBank/DDBJ whole genome shotgun (WGS) entry which is preliminary data.</text>
</comment>
<evidence type="ECO:0000256" key="1">
    <source>
        <dbReference type="SAM" id="MobiDB-lite"/>
    </source>
</evidence>